<feature type="transmembrane region" description="Helical" evidence="2">
    <location>
        <begin position="15"/>
        <end position="39"/>
    </location>
</feature>
<feature type="transmembrane region" description="Helical" evidence="2">
    <location>
        <begin position="68"/>
        <end position="91"/>
    </location>
</feature>
<protein>
    <submittedName>
        <fullName evidence="3">Uncharacterized protein</fullName>
    </submittedName>
</protein>
<reference evidence="3 4" key="1">
    <citation type="submission" date="2018-03" db="EMBL/GenBank/DDBJ databases">
        <title>Alkalicoccus saliphilus sp. nov., isolated from a mineral pool.</title>
        <authorList>
            <person name="Zhao B."/>
        </authorList>
    </citation>
    <scope>NUCLEOTIDE SEQUENCE [LARGE SCALE GENOMIC DNA]</scope>
    <source>
        <strain evidence="3 4">6AG</strain>
    </source>
</reference>
<feature type="region of interest" description="Disordered" evidence="1">
    <location>
        <begin position="399"/>
        <end position="452"/>
    </location>
</feature>
<comment type="caution">
    <text evidence="3">The sequence shown here is derived from an EMBL/GenBank/DDBJ whole genome shotgun (WGS) entry which is preliminary data.</text>
</comment>
<feature type="compositionally biased region" description="Basic and acidic residues" evidence="1">
    <location>
        <begin position="399"/>
        <end position="408"/>
    </location>
</feature>
<evidence type="ECO:0000256" key="2">
    <source>
        <dbReference type="SAM" id="Phobius"/>
    </source>
</evidence>
<keyword evidence="2" id="KW-1133">Transmembrane helix</keyword>
<dbReference type="PANTHER" id="PTHR30221">
    <property type="entry name" value="SMALL-CONDUCTANCE MECHANOSENSITIVE CHANNEL"/>
    <property type="match status" value="1"/>
</dbReference>
<feature type="transmembrane region" description="Helical" evidence="2">
    <location>
        <begin position="205"/>
        <end position="230"/>
    </location>
</feature>
<dbReference type="InterPro" id="IPR045275">
    <property type="entry name" value="MscS_archaea/bacteria_type"/>
</dbReference>
<keyword evidence="2" id="KW-0812">Transmembrane</keyword>
<dbReference type="EMBL" id="PZJJ01000042">
    <property type="protein sequence ID" value="PTL37594.1"/>
    <property type="molecule type" value="Genomic_DNA"/>
</dbReference>
<dbReference type="Pfam" id="PF05552">
    <property type="entry name" value="MS_channel_1st_1"/>
    <property type="match status" value="4"/>
</dbReference>
<feature type="compositionally biased region" description="Basic and acidic residues" evidence="1">
    <location>
        <begin position="434"/>
        <end position="452"/>
    </location>
</feature>
<dbReference type="AlphaFoldDB" id="A0A2T4U2I1"/>
<evidence type="ECO:0000313" key="3">
    <source>
        <dbReference type="EMBL" id="PTL37594.1"/>
    </source>
</evidence>
<dbReference type="RefSeq" id="WP_107586183.1">
    <property type="nucleotide sequence ID" value="NZ_PZJJ01000042.1"/>
</dbReference>
<dbReference type="OrthoDB" id="1411407at2"/>
<keyword evidence="2" id="KW-0472">Membrane</keyword>
<evidence type="ECO:0000313" key="4">
    <source>
        <dbReference type="Proteomes" id="UP000240509"/>
    </source>
</evidence>
<feature type="transmembrane region" description="Helical" evidence="2">
    <location>
        <begin position="367"/>
        <end position="386"/>
    </location>
</feature>
<sequence length="452" mass="49170">MNDLGNQFQEMLGDLIGGLANIVIALLLLLLAWVIALAVKNLISKGLKKAGAHRGLAKTRLVKDEDQGASILSSIAKVAYFLVFLLFLPAILDALNMEAVSGPIMNMMETFLAFLPNIFAAAIILFVGIFVARLVKNLIANLLDSVKIDHWFNRVTNMEGKPDAQGPKLSNIIANVVFILILIPIITVALEALNIQMISEPINNVFSMILEMIPMVAVAIVLILVGYFIAKFVGDLLSSLLARTGINNVYSFFQMEGPKKESLKLSNILGQAVKVLIILFFTVEALNVLELGVLNNIGEAILAFLPLLVSALLILLLGLFLGHYLGNLIRKYADSALISNIVKYVIIAFAVFMAFDQLEFASTIVNTAFMLILGSLAVAFAIAFGIGGRDYARKKLEEMDTKAKKEGNKPGNPAAEPKPTDVKDDGPSNTTKTFKPDPNETGRRDDMLPPEE</sequence>
<gene>
    <name evidence="3" type="ORF">C6Y45_15770</name>
</gene>
<feature type="transmembrane region" description="Helical" evidence="2">
    <location>
        <begin position="111"/>
        <end position="135"/>
    </location>
</feature>
<organism evidence="3 4">
    <name type="scientific">Alkalicoccus saliphilus</name>
    <dbReference type="NCBI Taxonomy" id="200989"/>
    <lineage>
        <taxon>Bacteria</taxon>
        <taxon>Bacillati</taxon>
        <taxon>Bacillota</taxon>
        <taxon>Bacilli</taxon>
        <taxon>Bacillales</taxon>
        <taxon>Bacillaceae</taxon>
        <taxon>Alkalicoccus</taxon>
    </lineage>
</organism>
<accession>A0A2T4U2I1</accession>
<dbReference type="Gene3D" id="1.10.287.1260">
    <property type="match status" value="2"/>
</dbReference>
<feature type="transmembrane region" description="Helical" evidence="2">
    <location>
        <begin position="337"/>
        <end position="355"/>
    </location>
</feature>
<dbReference type="NCBIfam" id="NF033912">
    <property type="entry name" value="msc"/>
    <property type="match status" value="1"/>
</dbReference>
<feature type="transmembrane region" description="Helical" evidence="2">
    <location>
        <begin position="268"/>
        <end position="289"/>
    </location>
</feature>
<dbReference type="InterPro" id="IPR008910">
    <property type="entry name" value="MSC_TM_helix"/>
</dbReference>
<dbReference type="PANTHER" id="PTHR30221:SF1">
    <property type="entry name" value="SMALL-CONDUCTANCE MECHANOSENSITIVE CHANNEL"/>
    <property type="match status" value="1"/>
</dbReference>
<feature type="transmembrane region" description="Helical" evidence="2">
    <location>
        <begin position="172"/>
        <end position="193"/>
    </location>
</feature>
<proteinExistence type="predicted"/>
<keyword evidence="4" id="KW-1185">Reference proteome</keyword>
<name>A0A2T4U2I1_9BACI</name>
<dbReference type="GO" id="GO:0008381">
    <property type="term" value="F:mechanosensitive monoatomic ion channel activity"/>
    <property type="evidence" value="ECO:0007669"/>
    <property type="project" value="InterPro"/>
</dbReference>
<feature type="transmembrane region" description="Helical" evidence="2">
    <location>
        <begin position="301"/>
        <end position="325"/>
    </location>
</feature>
<dbReference type="Proteomes" id="UP000240509">
    <property type="component" value="Unassembled WGS sequence"/>
</dbReference>
<evidence type="ECO:0000256" key="1">
    <source>
        <dbReference type="SAM" id="MobiDB-lite"/>
    </source>
</evidence>